<dbReference type="GeneID" id="69686281"/>
<evidence type="ECO:0000313" key="9">
    <source>
        <dbReference type="EMBL" id="SUC10123.1"/>
    </source>
</evidence>
<evidence type="ECO:0000256" key="2">
    <source>
        <dbReference type="ARBA" id="ARBA00022722"/>
    </source>
</evidence>
<comment type="subcellular location">
    <subcellularLocation>
        <location evidence="6">Cytoplasm</location>
    </subcellularLocation>
</comment>
<keyword evidence="11" id="KW-1185">Reference proteome</keyword>
<dbReference type="GO" id="GO:0006259">
    <property type="term" value="P:DNA metabolic process"/>
    <property type="evidence" value="ECO:0007669"/>
    <property type="project" value="UniProtKB-ARBA"/>
</dbReference>
<proteinExistence type="inferred from homology"/>
<evidence type="ECO:0000256" key="4">
    <source>
        <dbReference type="ARBA" id="ARBA00022839"/>
    </source>
</evidence>
<dbReference type="PANTHER" id="PTHR11046">
    <property type="entry name" value="OLIGORIBONUCLEASE, MITOCHONDRIAL"/>
    <property type="match status" value="1"/>
</dbReference>
<dbReference type="InterPro" id="IPR013520">
    <property type="entry name" value="Ribonucl_H"/>
</dbReference>
<dbReference type="SMART" id="SM00479">
    <property type="entry name" value="EXOIII"/>
    <property type="match status" value="1"/>
</dbReference>
<dbReference type="FunFam" id="3.30.420.10:FF:000003">
    <property type="entry name" value="Oligoribonuclease"/>
    <property type="match status" value="1"/>
</dbReference>
<evidence type="ECO:0000256" key="6">
    <source>
        <dbReference type="HAMAP-Rule" id="MF_00045"/>
    </source>
</evidence>
<name>A0A379EV92_9PAST</name>
<dbReference type="Gene3D" id="3.30.420.10">
    <property type="entry name" value="Ribonuclease H-like superfamily/Ribonuclease H"/>
    <property type="match status" value="1"/>
</dbReference>
<dbReference type="HAMAP" id="MF_00045">
    <property type="entry name" value="Oligoribonuclease"/>
    <property type="match status" value="1"/>
</dbReference>
<reference evidence="9 10" key="1">
    <citation type="submission" date="2018-06" db="EMBL/GenBank/DDBJ databases">
        <authorList>
            <consortium name="Pathogen Informatics"/>
            <person name="Doyle S."/>
        </authorList>
    </citation>
    <scope>NUCLEOTIDE SEQUENCE [LARGE SCALE GENOMIC DNA]</scope>
    <source>
        <strain evidence="9 10">NCTC11621</strain>
    </source>
</reference>
<dbReference type="SUPFAM" id="SSF53098">
    <property type="entry name" value="Ribonuclease H-like"/>
    <property type="match status" value="1"/>
</dbReference>
<dbReference type="NCBIfam" id="NF003765">
    <property type="entry name" value="PRK05359.1"/>
    <property type="match status" value="1"/>
</dbReference>
<dbReference type="EMBL" id="UGTV01000015">
    <property type="protein sequence ID" value="SUC10123.1"/>
    <property type="molecule type" value="Genomic_DNA"/>
</dbReference>
<dbReference type="EMBL" id="BPUX01000007">
    <property type="protein sequence ID" value="GJH42543.1"/>
    <property type="molecule type" value="Genomic_DNA"/>
</dbReference>
<keyword evidence="3 6" id="KW-0378">Hydrolase</keyword>
<keyword evidence="6" id="KW-0963">Cytoplasm</keyword>
<dbReference type="RefSeq" id="WP_115322911.1">
    <property type="nucleotide sequence ID" value="NZ_BPUX01000007.1"/>
</dbReference>
<sequence>MQLDKQNLIWIDLEMTGLDPEKERIIEIATIVTDKELNILAEGPVLAIHQSDELLSKMSEWCIKTHTANGLVERVKNSQFTERAAELQTIDFLKKWVPKGASPICGNSVSQDKRFLFKYMPELAEYFHYRHLDVSTLKELASRWKPEILKTFQKKNTHLALDDIRESIAELAYYREHFIKLEEK</sequence>
<feature type="domain" description="Exonuclease" evidence="7">
    <location>
        <begin position="7"/>
        <end position="180"/>
    </location>
</feature>
<dbReference type="GO" id="GO:0005737">
    <property type="term" value="C:cytoplasm"/>
    <property type="evidence" value="ECO:0007669"/>
    <property type="project" value="UniProtKB-SubCell"/>
</dbReference>
<accession>A0A379EV92</accession>
<dbReference type="AlphaFoldDB" id="A0A379EV92"/>
<dbReference type="CDD" id="cd06135">
    <property type="entry name" value="Orn"/>
    <property type="match status" value="1"/>
</dbReference>
<evidence type="ECO:0000313" key="8">
    <source>
        <dbReference type="EMBL" id="GJH42543.1"/>
    </source>
</evidence>
<evidence type="ECO:0000256" key="5">
    <source>
        <dbReference type="ARBA" id="ARBA00070964"/>
    </source>
</evidence>
<organism evidence="9 10">
    <name type="scientific">Pasteurella canis</name>
    <dbReference type="NCBI Taxonomy" id="753"/>
    <lineage>
        <taxon>Bacteria</taxon>
        <taxon>Pseudomonadati</taxon>
        <taxon>Pseudomonadota</taxon>
        <taxon>Gammaproteobacteria</taxon>
        <taxon>Pasteurellales</taxon>
        <taxon>Pasteurellaceae</taxon>
        <taxon>Pasteurella</taxon>
    </lineage>
</organism>
<feature type="active site" evidence="6">
    <location>
        <position position="129"/>
    </location>
</feature>
<dbReference type="EC" id="3.1.-.-" evidence="6"/>
<dbReference type="InterPro" id="IPR012337">
    <property type="entry name" value="RNaseH-like_sf"/>
</dbReference>
<gene>
    <name evidence="6 9" type="primary">orn</name>
    <name evidence="9" type="ORF">NCTC11621_01165</name>
    <name evidence="8" type="ORF">PA42_07170</name>
</gene>
<dbReference type="GO" id="GO:0003676">
    <property type="term" value="F:nucleic acid binding"/>
    <property type="evidence" value="ECO:0007669"/>
    <property type="project" value="InterPro"/>
</dbReference>
<dbReference type="InterPro" id="IPR022894">
    <property type="entry name" value="Oligoribonuclease"/>
</dbReference>
<dbReference type="GO" id="GO:0000175">
    <property type="term" value="F:3'-5'-RNA exonuclease activity"/>
    <property type="evidence" value="ECO:0007669"/>
    <property type="project" value="InterPro"/>
</dbReference>
<reference evidence="8" key="2">
    <citation type="submission" date="2024-05" db="EMBL/GenBank/DDBJ databases">
        <title>Determining zoonotic pasteurella genome.</title>
        <authorList>
            <person name="Maeda T."/>
            <person name="Takahashi T."/>
            <person name="Yoshida H."/>
        </authorList>
    </citation>
    <scope>NUCLEOTIDE SEQUENCE</scope>
    <source>
        <strain evidence="8">PA42</strain>
    </source>
</reference>
<keyword evidence="4 6" id="KW-0269">Exonuclease</keyword>
<evidence type="ECO:0000313" key="11">
    <source>
        <dbReference type="Proteomes" id="UP001052140"/>
    </source>
</evidence>
<evidence type="ECO:0000256" key="3">
    <source>
        <dbReference type="ARBA" id="ARBA00022801"/>
    </source>
</evidence>
<evidence type="ECO:0000259" key="7">
    <source>
        <dbReference type="SMART" id="SM00479"/>
    </source>
</evidence>
<evidence type="ECO:0000256" key="1">
    <source>
        <dbReference type="ARBA" id="ARBA00009921"/>
    </source>
</evidence>
<dbReference type="InterPro" id="IPR036397">
    <property type="entry name" value="RNaseH_sf"/>
</dbReference>
<comment type="function">
    <text evidence="6">3'-to-5' exoribonuclease specific for small oligoribonucleotides.</text>
</comment>
<dbReference type="Proteomes" id="UP001052140">
    <property type="component" value="Unassembled WGS sequence"/>
</dbReference>
<evidence type="ECO:0000313" key="10">
    <source>
        <dbReference type="Proteomes" id="UP000254704"/>
    </source>
</evidence>
<dbReference type="Proteomes" id="UP000254704">
    <property type="component" value="Unassembled WGS sequence"/>
</dbReference>
<dbReference type="Pfam" id="PF00929">
    <property type="entry name" value="RNase_T"/>
    <property type="match status" value="1"/>
</dbReference>
<protein>
    <recommendedName>
        <fullName evidence="5 6">Oligoribonuclease</fullName>
        <ecNumber evidence="6">3.1.-.-</ecNumber>
    </recommendedName>
</protein>
<keyword evidence="2 6" id="KW-0540">Nuclease</keyword>
<dbReference type="PANTHER" id="PTHR11046:SF0">
    <property type="entry name" value="OLIGORIBONUCLEASE, MITOCHONDRIAL"/>
    <property type="match status" value="1"/>
</dbReference>
<comment type="similarity">
    <text evidence="1 6">Belongs to the oligoribonuclease family.</text>
</comment>